<evidence type="ECO:0000313" key="2">
    <source>
        <dbReference type="Proteomes" id="UP000001887"/>
    </source>
</evidence>
<protein>
    <submittedName>
        <fullName evidence="1">Uncharacterized protein</fullName>
    </submittedName>
</protein>
<dbReference type="STRING" id="530564.Psta_0629"/>
<dbReference type="EMBL" id="CP001848">
    <property type="protein sequence ID" value="ADB15316.1"/>
    <property type="molecule type" value="Genomic_DNA"/>
</dbReference>
<organism evidence="1 2">
    <name type="scientific">Pirellula staleyi (strain ATCC 27377 / DSM 6068 / ICPB 4128)</name>
    <name type="common">Pirella staleyi</name>
    <dbReference type="NCBI Taxonomy" id="530564"/>
    <lineage>
        <taxon>Bacteria</taxon>
        <taxon>Pseudomonadati</taxon>
        <taxon>Planctomycetota</taxon>
        <taxon>Planctomycetia</taxon>
        <taxon>Pirellulales</taxon>
        <taxon>Pirellulaceae</taxon>
        <taxon>Pirellula</taxon>
    </lineage>
</organism>
<sequence length="119" mass="13141">MSYNIHLFHPDVKRAVLGGEPLEKVARTSIPPAVREQLVQQLLAGNYELQAESPSSVEYIHKNKQWSIKVTVTASEIALAVPYWDDAENAIAEAHKTASELSLSGSLVIYIPQAQAWSE</sequence>
<dbReference type="KEGG" id="psl:Psta_0629"/>
<evidence type="ECO:0000313" key="1">
    <source>
        <dbReference type="EMBL" id="ADB15316.1"/>
    </source>
</evidence>
<name>D2R4G8_PIRSD</name>
<reference evidence="1 2" key="1">
    <citation type="journal article" date="2009" name="Stand. Genomic Sci.">
        <title>Complete genome sequence of Pirellula staleyi type strain (ATCC 27377).</title>
        <authorList>
            <person name="Clum A."/>
            <person name="Tindall B.J."/>
            <person name="Sikorski J."/>
            <person name="Ivanova N."/>
            <person name="Mavrommatis K."/>
            <person name="Lucas S."/>
            <person name="Glavina del Rio T."/>
            <person name="Nolan M."/>
            <person name="Chen F."/>
            <person name="Tice H."/>
            <person name="Pitluck S."/>
            <person name="Cheng J.F."/>
            <person name="Chertkov O."/>
            <person name="Brettin T."/>
            <person name="Han C."/>
            <person name="Detter J.C."/>
            <person name="Kuske C."/>
            <person name="Bruce D."/>
            <person name="Goodwin L."/>
            <person name="Ovchinikova G."/>
            <person name="Pati A."/>
            <person name="Mikhailova N."/>
            <person name="Chen A."/>
            <person name="Palaniappan K."/>
            <person name="Land M."/>
            <person name="Hauser L."/>
            <person name="Chang Y.J."/>
            <person name="Jeffries C.D."/>
            <person name="Chain P."/>
            <person name="Rohde M."/>
            <person name="Goker M."/>
            <person name="Bristow J."/>
            <person name="Eisen J.A."/>
            <person name="Markowitz V."/>
            <person name="Hugenholtz P."/>
            <person name="Kyrpides N.C."/>
            <person name="Klenk H.P."/>
            <person name="Lapidus A."/>
        </authorList>
    </citation>
    <scope>NUCLEOTIDE SEQUENCE [LARGE SCALE GENOMIC DNA]</scope>
    <source>
        <strain evidence="2">ATCC 27377 / DSM 6068 / ICPB 4128</strain>
    </source>
</reference>
<keyword evidence="2" id="KW-1185">Reference proteome</keyword>
<dbReference type="Proteomes" id="UP000001887">
    <property type="component" value="Chromosome"/>
</dbReference>
<dbReference type="HOGENOM" id="CLU_2059194_0_0_0"/>
<proteinExistence type="predicted"/>
<dbReference type="AlphaFoldDB" id="D2R4G8"/>
<gene>
    <name evidence="1" type="ordered locus">Psta_0629</name>
</gene>
<dbReference type="OrthoDB" id="9957338at2"/>
<accession>D2R4G8</accession>